<feature type="compositionally biased region" description="Pro residues" evidence="11">
    <location>
        <begin position="333"/>
        <end position="342"/>
    </location>
</feature>
<dbReference type="GO" id="GO:0045717">
    <property type="term" value="P:negative regulation of fatty acid biosynthetic process"/>
    <property type="evidence" value="ECO:0007669"/>
    <property type="project" value="UniProtKB-ARBA"/>
</dbReference>
<dbReference type="Pfam" id="PF03793">
    <property type="entry name" value="PASTA"/>
    <property type="match status" value="1"/>
</dbReference>
<comment type="catalytic activity">
    <reaction evidence="8">
        <text>L-threonyl-[protein] + ATP = O-phospho-L-threonyl-[protein] + ADP + H(+)</text>
        <dbReference type="Rhea" id="RHEA:46608"/>
        <dbReference type="Rhea" id="RHEA-COMP:11060"/>
        <dbReference type="Rhea" id="RHEA-COMP:11605"/>
        <dbReference type="ChEBI" id="CHEBI:15378"/>
        <dbReference type="ChEBI" id="CHEBI:30013"/>
        <dbReference type="ChEBI" id="CHEBI:30616"/>
        <dbReference type="ChEBI" id="CHEBI:61977"/>
        <dbReference type="ChEBI" id="CHEBI:456216"/>
        <dbReference type="EC" id="2.7.11.1"/>
    </reaction>
</comment>
<dbReference type="Pfam" id="PF00069">
    <property type="entry name" value="Pkinase"/>
    <property type="match status" value="1"/>
</dbReference>
<keyword evidence="15" id="KW-1185">Reference proteome</keyword>
<feature type="domain" description="PASTA" evidence="13">
    <location>
        <begin position="462"/>
        <end position="527"/>
    </location>
</feature>
<keyword evidence="6" id="KW-0418">Kinase</keyword>
<dbReference type="AlphaFoldDB" id="A0A4S8P383"/>
<dbReference type="EMBL" id="STGX01000018">
    <property type="protein sequence ID" value="THV24458.1"/>
    <property type="molecule type" value="Genomic_DNA"/>
</dbReference>
<feature type="binding site" evidence="10">
    <location>
        <position position="46"/>
    </location>
    <ligand>
        <name>ATP</name>
        <dbReference type="ChEBI" id="CHEBI:30616"/>
    </ligand>
</feature>
<dbReference type="Gene3D" id="1.10.510.10">
    <property type="entry name" value="Transferase(Phosphotransferase) domain 1"/>
    <property type="match status" value="1"/>
</dbReference>
<evidence type="ECO:0000259" key="13">
    <source>
        <dbReference type="PROSITE" id="PS51178"/>
    </source>
</evidence>
<feature type="region of interest" description="Disordered" evidence="11">
    <location>
        <begin position="381"/>
        <end position="522"/>
    </location>
</feature>
<evidence type="ECO:0000256" key="5">
    <source>
        <dbReference type="ARBA" id="ARBA00022741"/>
    </source>
</evidence>
<keyword evidence="2" id="KW-0723">Serine/threonine-protein kinase</keyword>
<feature type="region of interest" description="Disordered" evidence="11">
    <location>
        <begin position="282"/>
        <end position="348"/>
    </location>
</feature>
<dbReference type="PANTHER" id="PTHR43289:SF6">
    <property type="entry name" value="SERINE_THREONINE-PROTEIN KINASE NEKL-3"/>
    <property type="match status" value="1"/>
</dbReference>
<dbReference type="InterPro" id="IPR008271">
    <property type="entry name" value="Ser/Thr_kinase_AS"/>
</dbReference>
<evidence type="ECO:0000256" key="7">
    <source>
        <dbReference type="ARBA" id="ARBA00022840"/>
    </source>
</evidence>
<evidence type="ECO:0000256" key="9">
    <source>
        <dbReference type="ARBA" id="ARBA00048679"/>
    </source>
</evidence>
<gene>
    <name evidence="14" type="ORF">E9998_20800</name>
</gene>
<dbReference type="SMART" id="SM00740">
    <property type="entry name" value="PASTA"/>
    <property type="match status" value="1"/>
</dbReference>
<dbReference type="SMART" id="SM00220">
    <property type="entry name" value="S_TKc"/>
    <property type="match status" value="1"/>
</dbReference>
<dbReference type="PROSITE" id="PS00108">
    <property type="entry name" value="PROTEIN_KINASE_ST"/>
    <property type="match status" value="1"/>
</dbReference>
<dbReference type="InterPro" id="IPR000719">
    <property type="entry name" value="Prot_kinase_dom"/>
</dbReference>
<dbReference type="InterPro" id="IPR011009">
    <property type="entry name" value="Kinase-like_dom_sf"/>
</dbReference>
<evidence type="ECO:0000259" key="12">
    <source>
        <dbReference type="PROSITE" id="PS50011"/>
    </source>
</evidence>
<dbReference type="FunFam" id="3.30.200.20:FF:000035">
    <property type="entry name" value="Serine/threonine protein kinase Stk1"/>
    <property type="match status" value="1"/>
</dbReference>
<evidence type="ECO:0000256" key="2">
    <source>
        <dbReference type="ARBA" id="ARBA00022527"/>
    </source>
</evidence>
<dbReference type="InterPro" id="IPR005543">
    <property type="entry name" value="PASTA_dom"/>
</dbReference>
<dbReference type="RefSeq" id="WP_136531618.1">
    <property type="nucleotide sequence ID" value="NZ_STGX01000018.1"/>
</dbReference>
<dbReference type="PROSITE" id="PS51178">
    <property type="entry name" value="PASTA"/>
    <property type="match status" value="1"/>
</dbReference>
<feature type="compositionally biased region" description="Polar residues" evidence="11">
    <location>
        <begin position="433"/>
        <end position="468"/>
    </location>
</feature>
<evidence type="ECO:0000256" key="10">
    <source>
        <dbReference type="PROSITE-ProRule" id="PRU10141"/>
    </source>
</evidence>
<organism evidence="14 15">
    <name type="scientific">Glycomyces paridis</name>
    <dbReference type="NCBI Taxonomy" id="2126555"/>
    <lineage>
        <taxon>Bacteria</taxon>
        <taxon>Bacillati</taxon>
        <taxon>Actinomycetota</taxon>
        <taxon>Actinomycetes</taxon>
        <taxon>Glycomycetales</taxon>
        <taxon>Glycomycetaceae</taxon>
        <taxon>Glycomyces</taxon>
    </lineage>
</organism>
<feature type="domain" description="Protein kinase" evidence="12">
    <location>
        <begin position="17"/>
        <end position="282"/>
    </location>
</feature>
<dbReference type="PROSITE" id="PS50011">
    <property type="entry name" value="PROTEIN_KINASE_DOM"/>
    <property type="match status" value="1"/>
</dbReference>
<evidence type="ECO:0000256" key="6">
    <source>
        <dbReference type="ARBA" id="ARBA00022777"/>
    </source>
</evidence>
<accession>A0A4S8P383</accession>
<dbReference type="OrthoDB" id="9762169at2"/>
<sequence>MLSTRNLKAGDVLDGRYRLDRRVGGGGMGDVWEGTDTILWRTVAVKVLLADLVDDRGFRERFRREARAIAVMQGPGVVEVYDYGEIEDEDAQLAYLIMEFVDGKPLSRLLGLWGKLGAADAMRVVGGVAEALQVAHSAGIVHRDIKPGNILVRDDGSVVLVDFGIAHASHNLTLTTTGVVLGTVTYMSPEQAAGENLTAASDLYSLGVVAHQCLAGSPPFRADTPLGVLSAHLRNAPPPLPPEVPYEVAEIVRRSLQKSPSARWPDAASLAAACRETREAMLAQRPVSSPVRTQVEPASVSGPRTGAHRRPSARIEYSTGQHTLPPLTGSHSPVPPPPPPAPPEEDRPRRRGLWLSLAGTLAALTALGGIVMSLPWGEEDRHGTLPANETDADGAELQGQEGDGGQWVGDDEEAGESATPDPTASVTAEEATSPASDPSETAGPSLNPTGSATPTESSTPSQPATATVPNVVAQSEADARTRIEESGLSPAVDYEGEGEARCSVVRQSPTAGSEVDSGTTVQVTVRRAADAEACKPESEETPGPGGP</sequence>
<dbReference type="PROSITE" id="PS00107">
    <property type="entry name" value="PROTEIN_KINASE_ATP"/>
    <property type="match status" value="1"/>
</dbReference>
<keyword evidence="3" id="KW-0808">Transferase</keyword>
<keyword evidence="5 10" id="KW-0547">Nucleotide-binding</keyword>
<dbReference type="FunFam" id="1.10.510.10:FF:000021">
    <property type="entry name" value="Serine/threonine protein kinase"/>
    <property type="match status" value="1"/>
</dbReference>
<evidence type="ECO:0000256" key="11">
    <source>
        <dbReference type="SAM" id="MobiDB-lite"/>
    </source>
</evidence>
<evidence type="ECO:0000256" key="4">
    <source>
        <dbReference type="ARBA" id="ARBA00022737"/>
    </source>
</evidence>
<dbReference type="Proteomes" id="UP000305792">
    <property type="component" value="Unassembled WGS sequence"/>
</dbReference>
<evidence type="ECO:0000256" key="3">
    <source>
        <dbReference type="ARBA" id="ARBA00022679"/>
    </source>
</evidence>
<dbReference type="CDD" id="cd06577">
    <property type="entry name" value="PASTA_pknB"/>
    <property type="match status" value="1"/>
</dbReference>
<comment type="catalytic activity">
    <reaction evidence="9">
        <text>L-seryl-[protein] + ATP = O-phospho-L-seryl-[protein] + ADP + H(+)</text>
        <dbReference type="Rhea" id="RHEA:17989"/>
        <dbReference type="Rhea" id="RHEA-COMP:9863"/>
        <dbReference type="Rhea" id="RHEA-COMP:11604"/>
        <dbReference type="ChEBI" id="CHEBI:15378"/>
        <dbReference type="ChEBI" id="CHEBI:29999"/>
        <dbReference type="ChEBI" id="CHEBI:30616"/>
        <dbReference type="ChEBI" id="CHEBI:83421"/>
        <dbReference type="ChEBI" id="CHEBI:456216"/>
        <dbReference type="EC" id="2.7.11.1"/>
    </reaction>
</comment>
<feature type="region of interest" description="Disordered" evidence="11">
    <location>
        <begin position="528"/>
        <end position="547"/>
    </location>
</feature>
<protein>
    <recommendedName>
        <fullName evidence="1">non-specific serine/threonine protein kinase</fullName>
        <ecNumber evidence="1">2.7.11.1</ecNumber>
    </recommendedName>
</protein>
<reference evidence="14 15" key="1">
    <citation type="journal article" date="2018" name="Int. J. Syst. Evol. Microbiol.">
        <title>Glycomyces paridis sp. nov., isolated from the medicinal plant Paris polyphylla.</title>
        <authorList>
            <person name="Fang X.M."/>
            <person name="Bai J.L."/>
            <person name="Su J."/>
            <person name="Zhao L.L."/>
            <person name="Liu H.Y."/>
            <person name="Ma B.P."/>
            <person name="Zhang Y.Q."/>
            <person name="Yu L.Y."/>
        </authorList>
    </citation>
    <scope>NUCLEOTIDE SEQUENCE [LARGE SCALE GENOMIC DNA]</scope>
    <source>
        <strain evidence="14 15">CPCC 204357</strain>
    </source>
</reference>
<proteinExistence type="predicted"/>
<evidence type="ECO:0000256" key="8">
    <source>
        <dbReference type="ARBA" id="ARBA00047899"/>
    </source>
</evidence>
<keyword evidence="7 10" id="KW-0067">ATP-binding</keyword>
<dbReference type="CDD" id="cd14014">
    <property type="entry name" value="STKc_PknB_like"/>
    <property type="match status" value="1"/>
</dbReference>
<evidence type="ECO:0000313" key="14">
    <source>
        <dbReference type="EMBL" id="THV24458.1"/>
    </source>
</evidence>
<feature type="compositionally biased region" description="Polar residues" evidence="11">
    <location>
        <begin position="505"/>
        <end position="522"/>
    </location>
</feature>
<dbReference type="InterPro" id="IPR017441">
    <property type="entry name" value="Protein_kinase_ATP_BS"/>
</dbReference>
<evidence type="ECO:0000256" key="1">
    <source>
        <dbReference type="ARBA" id="ARBA00012513"/>
    </source>
</evidence>
<evidence type="ECO:0000313" key="15">
    <source>
        <dbReference type="Proteomes" id="UP000305792"/>
    </source>
</evidence>
<dbReference type="GO" id="GO:0005524">
    <property type="term" value="F:ATP binding"/>
    <property type="evidence" value="ECO:0007669"/>
    <property type="project" value="UniProtKB-UniRule"/>
</dbReference>
<dbReference type="Gene3D" id="3.30.200.20">
    <property type="entry name" value="Phosphorylase Kinase, domain 1"/>
    <property type="match status" value="1"/>
</dbReference>
<comment type="caution">
    <text evidence="14">The sequence shown here is derived from an EMBL/GenBank/DDBJ whole genome shotgun (WGS) entry which is preliminary data.</text>
</comment>
<dbReference type="SUPFAM" id="SSF56112">
    <property type="entry name" value="Protein kinase-like (PK-like)"/>
    <property type="match status" value="1"/>
</dbReference>
<name>A0A4S8P383_9ACTN</name>
<keyword evidence="4" id="KW-0677">Repeat</keyword>
<dbReference type="Gene3D" id="3.30.10.20">
    <property type="match status" value="1"/>
</dbReference>
<feature type="compositionally biased region" description="Basic and acidic residues" evidence="11">
    <location>
        <begin position="528"/>
        <end position="538"/>
    </location>
</feature>
<dbReference type="GO" id="GO:0004674">
    <property type="term" value="F:protein serine/threonine kinase activity"/>
    <property type="evidence" value="ECO:0007669"/>
    <property type="project" value="UniProtKB-KW"/>
</dbReference>
<dbReference type="EC" id="2.7.11.1" evidence="1"/>
<dbReference type="SUPFAM" id="SSF54184">
    <property type="entry name" value="Penicillin-binding protein 2x (pbp-2x), c-terminal domain"/>
    <property type="match status" value="1"/>
</dbReference>
<dbReference type="PANTHER" id="PTHR43289">
    <property type="entry name" value="MITOGEN-ACTIVATED PROTEIN KINASE KINASE KINASE 20-RELATED"/>
    <property type="match status" value="1"/>
</dbReference>